<proteinExistence type="predicted"/>
<dbReference type="Proteomes" id="UP001175000">
    <property type="component" value="Unassembled WGS sequence"/>
</dbReference>
<keyword evidence="1" id="KW-1133">Transmembrane helix</keyword>
<feature type="transmembrane region" description="Helical" evidence="1">
    <location>
        <begin position="48"/>
        <end position="68"/>
    </location>
</feature>
<reference evidence="2" key="1">
    <citation type="submission" date="2023-06" db="EMBL/GenBank/DDBJ databases">
        <title>Genome-scale phylogeny and comparative genomics of the fungal order Sordariales.</title>
        <authorList>
            <consortium name="Lawrence Berkeley National Laboratory"/>
            <person name="Hensen N."/>
            <person name="Bonometti L."/>
            <person name="Westerberg I."/>
            <person name="Brannstrom I.O."/>
            <person name="Guillou S."/>
            <person name="Cros-Aarteil S."/>
            <person name="Calhoun S."/>
            <person name="Haridas S."/>
            <person name="Kuo A."/>
            <person name="Mondo S."/>
            <person name="Pangilinan J."/>
            <person name="Riley R."/>
            <person name="Labutti K."/>
            <person name="Andreopoulos B."/>
            <person name="Lipzen A."/>
            <person name="Chen C."/>
            <person name="Yanf M."/>
            <person name="Daum C."/>
            <person name="Ng V."/>
            <person name="Clum A."/>
            <person name="Steindorff A."/>
            <person name="Ohm R."/>
            <person name="Martin F."/>
            <person name="Silar P."/>
            <person name="Natvig D."/>
            <person name="Lalanne C."/>
            <person name="Gautier V."/>
            <person name="Ament-Velasquez S.L."/>
            <person name="Kruys A."/>
            <person name="Hutchinson M.I."/>
            <person name="Powell A.J."/>
            <person name="Barry K."/>
            <person name="Miller A.N."/>
            <person name="Grigoriev I.V."/>
            <person name="Debuchy R."/>
            <person name="Gladieux P."/>
            <person name="Thoren M.H."/>
            <person name="Johannesson H."/>
        </authorList>
    </citation>
    <scope>NUCLEOTIDE SEQUENCE</scope>
    <source>
        <strain evidence="2">CBS 606.72</strain>
    </source>
</reference>
<accession>A0AA39X568</accession>
<evidence type="ECO:0000313" key="3">
    <source>
        <dbReference type="Proteomes" id="UP001175000"/>
    </source>
</evidence>
<feature type="non-terminal residue" evidence="2">
    <location>
        <position position="72"/>
    </location>
</feature>
<organism evidence="2 3">
    <name type="scientific">Immersiella caudata</name>
    <dbReference type="NCBI Taxonomy" id="314043"/>
    <lineage>
        <taxon>Eukaryota</taxon>
        <taxon>Fungi</taxon>
        <taxon>Dikarya</taxon>
        <taxon>Ascomycota</taxon>
        <taxon>Pezizomycotina</taxon>
        <taxon>Sordariomycetes</taxon>
        <taxon>Sordariomycetidae</taxon>
        <taxon>Sordariales</taxon>
        <taxon>Lasiosphaeriaceae</taxon>
        <taxon>Immersiella</taxon>
    </lineage>
</organism>
<sequence length="72" mass="8242">FADVFVIGIAAVAWGMVSVCSGVYYTKLLRHDARRRWPTLQHDPLNKGIMMTILFLVTLICWPVITIWDFCA</sequence>
<feature type="transmembrane region" description="Helical" evidence="1">
    <location>
        <begin position="6"/>
        <end position="27"/>
    </location>
</feature>
<gene>
    <name evidence="2" type="ORF">B0T14DRAFT_405665</name>
</gene>
<keyword evidence="3" id="KW-1185">Reference proteome</keyword>
<evidence type="ECO:0000313" key="2">
    <source>
        <dbReference type="EMBL" id="KAK0627483.1"/>
    </source>
</evidence>
<protein>
    <submittedName>
        <fullName evidence="2">Uncharacterized protein</fullName>
    </submittedName>
</protein>
<evidence type="ECO:0000256" key="1">
    <source>
        <dbReference type="SAM" id="Phobius"/>
    </source>
</evidence>
<keyword evidence="1" id="KW-0812">Transmembrane</keyword>
<comment type="caution">
    <text evidence="2">The sequence shown here is derived from an EMBL/GenBank/DDBJ whole genome shotgun (WGS) entry which is preliminary data.</text>
</comment>
<name>A0AA39X568_9PEZI</name>
<dbReference type="EMBL" id="JAULSU010000002">
    <property type="protein sequence ID" value="KAK0627483.1"/>
    <property type="molecule type" value="Genomic_DNA"/>
</dbReference>
<keyword evidence="1" id="KW-0472">Membrane</keyword>
<feature type="non-terminal residue" evidence="2">
    <location>
        <position position="1"/>
    </location>
</feature>
<dbReference type="AlphaFoldDB" id="A0AA39X568"/>